<protein>
    <recommendedName>
        <fullName evidence="1">Acyl-CoA thioesterase-like N-terminal HotDog domain-containing protein</fullName>
    </recommendedName>
</protein>
<dbReference type="Gene3D" id="3.10.129.10">
    <property type="entry name" value="Hotdog Thioesterase"/>
    <property type="match status" value="2"/>
</dbReference>
<evidence type="ECO:0000313" key="3">
    <source>
        <dbReference type="Proteomes" id="UP000652427"/>
    </source>
</evidence>
<evidence type="ECO:0000259" key="1">
    <source>
        <dbReference type="Pfam" id="PF13622"/>
    </source>
</evidence>
<name>A0ABX2N0R6_9SPHN</name>
<dbReference type="InterPro" id="IPR049449">
    <property type="entry name" value="TesB_ACOT8-like_N"/>
</dbReference>
<dbReference type="RefSeq" id="WP_100092257.1">
    <property type="nucleotide sequence ID" value="NZ_JABWMH010000002.1"/>
</dbReference>
<comment type="caution">
    <text evidence="2">The sequence shown here is derived from an EMBL/GenBank/DDBJ whole genome shotgun (WGS) entry which is preliminary data.</text>
</comment>
<dbReference type="Proteomes" id="UP000652427">
    <property type="component" value="Unassembled WGS sequence"/>
</dbReference>
<accession>A0ABX2N0R6</accession>
<gene>
    <name evidence="2" type="ORF">HUO14_04780</name>
</gene>
<keyword evidence="3" id="KW-1185">Reference proteome</keyword>
<organism evidence="2 3">
    <name type="scientific">Parasphingorhabdus flavimaris</name>
    <dbReference type="NCBI Taxonomy" id="266812"/>
    <lineage>
        <taxon>Bacteria</taxon>
        <taxon>Pseudomonadati</taxon>
        <taxon>Pseudomonadota</taxon>
        <taxon>Alphaproteobacteria</taxon>
        <taxon>Sphingomonadales</taxon>
        <taxon>Sphingomonadaceae</taxon>
        <taxon>Parasphingorhabdus</taxon>
    </lineage>
</organism>
<reference evidence="2 3" key="1">
    <citation type="submission" date="2020-06" db="EMBL/GenBank/DDBJ databases">
        <authorList>
            <person name="Kim S.-J."/>
            <person name="Park S.-J."/>
        </authorList>
    </citation>
    <scope>NUCLEOTIDE SEQUENCE [LARGE SCALE GENOMIC DNA]</scope>
    <source>
        <strain evidence="2 3">SW-151</strain>
    </source>
</reference>
<dbReference type="EMBL" id="JABWMH010000002">
    <property type="protein sequence ID" value="NVD27223.1"/>
    <property type="molecule type" value="Genomic_DNA"/>
</dbReference>
<evidence type="ECO:0000313" key="2">
    <source>
        <dbReference type="EMBL" id="NVD27223.1"/>
    </source>
</evidence>
<feature type="domain" description="Acyl-CoA thioesterase-like N-terminal HotDog" evidence="1">
    <location>
        <begin position="192"/>
        <end position="280"/>
    </location>
</feature>
<dbReference type="SUPFAM" id="SSF54637">
    <property type="entry name" value="Thioesterase/thiol ester dehydrase-isomerase"/>
    <property type="match status" value="2"/>
</dbReference>
<dbReference type="InterPro" id="IPR029069">
    <property type="entry name" value="HotDog_dom_sf"/>
</dbReference>
<dbReference type="CDD" id="cd03443">
    <property type="entry name" value="PaaI_thioesterase"/>
    <property type="match status" value="1"/>
</dbReference>
<dbReference type="Pfam" id="PF13622">
    <property type="entry name" value="4HBT_3"/>
    <property type="match status" value="1"/>
</dbReference>
<proteinExistence type="predicted"/>
<sequence>MDDCAIKPDGQTGEKMRVRLVTPYQLTLGMELLECSSGRSISRMKANRRIAKAPGNPNLDPLALMGFIDQGLSQSLKGLIAAEIGISTFDLRIGLLSGSSMGDELTLTAEAVMVGKTSATVTGSVTNSSKDIVGTATGLFRLGSFPGGAPADYNLIGDFSPQAMPGPMSTSLGLSGAPDSPQIAAGNRAVLGWESGNIVHGGAVAAALMSACQGRVAGGESSIGQQLESIDIRYLRPAVGSRDLFTNSCFEREGKAASFVRASCFHEPEKPLATAIATFVR</sequence>